<dbReference type="InterPro" id="IPR006860">
    <property type="entry name" value="FecR"/>
</dbReference>
<evidence type="ECO:0000313" key="6">
    <source>
        <dbReference type="Proteomes" id="UP000256321"/>
    </source>
</evidence>
<evidence type="ECO:0000259" key="3">
    <source>
        <dbReference type="Pfam" id="PF16344"/>
    </source>
</evidence>
<comment type="caution">
    <text evidence="5">The sequence shown here is derived from an EMBL/GenBank/DDBJ whole genome shotgun (WGS) entry which is preliminary data.</text>
</comment>
<dbReference type="Gene3D" id="3.55.50.30">
    <property type="match status" value="1"/>
</dbReference>
<dbReference type="Pfam" id="PF04773">
    <property type="entry name" value="FecR"/>
    <property type="match status" value="1"/>
</dbReference>
<dbReference type="PIRSF" id="PIRSF018266">
    <property type="entry name" value="FecR"/>
    <property type="match status" value="1"/>
</dbReference>
<dbReference type="InterPro" id="IPR012373">
    <property type="entry name" value="Ferrdict_sens_TM"/>
</dbReference>
<dbReference type="Pfam" id="PF16344">
    <property type="entry name" value="FecR_C"/>
    <property type="match status" value="1"/>
</dbReference>
<sequence>MKEQEIDNHQLAIRYFEGRISPSEEEILFRFVNAVPENKNVFRRWEEEWMLSSKLIPEVSNEWRQLQRRMQVRQSLSSVFRTKHKQLQRFIAVAAIAFLLLLGGTYGLYQYRATDVAGNLFAMETAYGEKSKLILADGTVVWLNAGSSLRYAGNFNTKNREVFLIGEAYFEVMKQSDGTPFTVNTDHYSVLVKGTKFNVSSYPEDMQAKTALLEGAVDILYQGKHIPVAPGELLSLDKQNGSFSRQKVQASQYKSWTEGRVEYDKITLNELAIRLSRKYDVRIHLDDNLEKEVAFRVSLRNEETVGDVFQALSEIIPIRYERRGRDIYIKKQ</sequence>
<accession>A0A3D8HF02</accession>
<dbReference type="AlphaFoldDB" id="A0A3D8HF02"/>
<dbReference type="PANTHER" id="PTHR30273:SF2">
    <property type="entry name" value="PROTEIN FECR"/>
    <property type="match status" value="1"/>
</dbReference>
<dbReference type="Proteomes" id="UP000629596">
    <property type="component" value="Unassembled WGS sequence"/>
</dbReference>
<gene>
    <name evidence="5" type="ORF">DWU89_09055</name>
    <name evidence="4" type="ORF">H8784_08850</name>
</gene>
<dbReference type="RefSeq" id="WP_115499326.1">
    <property type="nucleotide sequence ID" value="NZ_JACRTI010000016.1"/>
</dbReference>
<dbReference type="InterPro" id="IPR032508">
    <property type="entry name" value="FecR_C"/>
</dbReference>
<feature type="transmembrane region" description="Helical" evidence="1">
    <location>
        <begin position="90"/>
        <end position="109"/>
    </location>
</feature>
<dbReference type="Gene3D" id="2.60.120.1440">
    <property type="match status" value="1"/>
</dbReference>
<name>A0A3D8HF02_9BACT</name>
<reference evidence="5 6" key="1">
    <citation type="submission" date="2018-07" db="EMBL/GenBank/DDBJ databases">
        <title>Parabacteroides acidifaciens nov. sp., isolated from human feces.</title>
        <authorList>
            <person name="Wang Y.J."/>
        </authorList>
    </citation>
    <scope>NUCLEOTIDE SEQUENCE [LARGE SCALE GENOMIC DNA]</scope>
    <source>
        <strain evidence="5 6">426-9</strain>
    </source>
</reference>
<evidence type="ECO:0000313" key="4">
    <source>
        <dbReference type="EMBL" id="MBC8601830.1"/>
    </source>
</evidence>
<keyword evidence="1" id="KW-1133">Transmembrane helix</keyword>
<evidence type="ECO:0000256" key="1">
    <source>
        <dbReference type="SAM" id="Phobius"/>
    </source>
</evidence>
<organism evidence="5 6">
    <name type="scientific">Parabacteroides acidifaciens</name>
    <dbReference type="NCBI Taxonomy" id="2290935"/>
    <lineage>
        <taxon>Bacteria</taxon>
        <taxon>Pseudomonadati</taxon>
        <taxon>Bacteroidota</taxon>
        <taxon>Bacteroidia</taxon>
        <taxon>Bacteroidales</taxon>
        <taxon>Tannerellaceae</taxon>
        <taxon>Parabacteroides</taxon>
    </lineage>
</organism>
<evidence type="ECO:0000313" key="7">
    <source>
        <dbReference type="Proteomes" id="UP000629596"/>
    </source>
</evidence>
<dbReference type="EMBL" id="JACRTI010000016">
    <property type="protein sequence ID" value="MBC8601830.1"/>
    <property type="molecule type" value="Genomic_DNA"/>
</dbReference>
<keyword evidence="7" id="KW-1185">Reference proteome</keyword>
<reference evidence="4 7" key="2">
    <citation type="submission" date="2020-08" db="EMBL/GenBank/DDBJ databases">
        <title>Genome public.</title>
        <authorList>
            <person name="Liu C."/>
            <person name="Sun Q."/>
        </authorList>
    </citation>
    <scope>NUCLEOTIDE SEQUENCE [LARGE SCALE GENOMIC DNA]</scope>
    <source>
        <strain evidence="4 7">426_9</strain>
    </source>
</reference>
<protein>
    <submittedName>
        <fullName evidence="5">FecR family protein</fullName>
    </submittedName>
</protein>
<keyword evidence="1" id="KW-0812">Transmembrane</keyword>
<dbReference type="EMBL" id="QREV01000016">
    <property type="protein sequence ID" value="RDU49516.1"/>
    <property type="molecule type" value="Genomic_DNA"/>
</dbReference>
<evidence type="ECO:0000313" key="5">
    <source>
        <dbReference type="EMBL" id="RDU49516.1"/>
    </source>
</evidence>
<dbReference type="GO" id="GO:0016989">
    <property type="term" value="F:sigma factor antagonist activity"/>
    <property type="evidence" value="ECO:0007669"/>
    <property type="project" value="TreeGrafter"/>
</dbReference>
<proteinExistence type="predicted"/>
<feature type="domain" description="Protein FecR C-terminal" evidence="3">
    <location>
        <begin position="263"/>
        <end position="329"/>
    </location>
</feature>
<dbReference type="Proteomes" id="UP000256321">
    <property type="component" value="Unassembled WGS sequence"/>
</dbReference>
<keyword evidence="1" id="KW-0472">Membrane</keyword>
<dbReference type="PANTHER" id="PTHR30273">
    <property type="entry name" value="PERIPLASMIC SIGNAL SENSOR AND SIGMA FACTOR ACTIVATOR FECR-RELATED"/>
    <property type="match status" value="1"/>
</dbReference>
<feature type="domain" description="FecR protein" evidence="2">
    <location>
        <begin position="123"/>
        <end position="217"/>
    </location>
</feature>
<evidence type="ECO:0000259" key="2">
    <source>
        <dbReference type="Pfam" id="PF04773"/>
    </source>
</evidence>